<keyword evidence="1" id="KW-1133">Transmembrane helix</keyword>
<organism evidence="2 3">
    <name type="scientific">Trypanosoma cruzi</name>
    <dbReference type="NCBI Taxonomy" id="5693"/>
    <lineage>
        <taxon>Eukaryota</taxon>
        <taxon>Discoba</taxon>
        <taxon>Euglenozoa</taxon>
        <taxon>Kinetoplastea</taxon>
        <taxon>Metakinetoplastina</taxon>
        <taxon>Trypanosomatida</taxon>
        <taxon>Trypanosomatidae</taxon>
        <taxon>Trypanosoma</taxon>
        <taxon>Schizotrypanum</taxon>
    </lineage>
</organism>
<keyword evidence="1" id="KW-0472">Membrane</keyword>
<protein>
    <submittedName>
        <fullName evidence="2">Uncharacterized protein</fullName>
    </submittedName>
</protein>
<accession>A0A7J6Y1D4</accession>
<reference evidence="2 3" key="1">
    <citation type="journal article" date="2019" name="Genome Biol. Evol.">
        <title>Nanopore Sequencing Significantly Improves Genome Assembly of the Protozoan Parasite Trypanosoma cruzi.</title>
        <authorList>
            <person name="Diaz-Viraque F."/>
            <person name="Pita S."/>
            <person name="Greif G."/>
            <person name="de Souza R.C.M."/>
            <person name="Iraola G."/>
            <person name="Robello C."/>
        </authorList>
    </citation>
    <scope>NUCLEOTIDE SEQUENCE [LARGE SCALE GENOMIC DNA]</scope>
    <source>
        <strain evidence="2 3">Berenice</strain>
    </source>
</reference>
<proteinExistence type="predicted"/>
<dbReference type="VEuPathDB" id="TriTrypDB:ECC02_006557"/>
<evidence type="ECO:0000313" key="2">
    <source>
        <dbReference type="EMBL" id="KAF5220489.1"/>
    </source>
</evidence>
<name>A0A7J6Y1D4_TRYCR</name>
<dbReference type="Proteomes" id="UP000583944">
    <property type="component" value="Unassembled WGS sequence"/>
</dbReference>
<sequence length="295" mass="31487">MPEPRPPTNSFSALLSFSGISDISDMGAAHSIHSPRPLDMDCVASPTSIRISQPTFCQIFLVASYFIVQFPTSRNALLSIPTDVGFRKTPTRSSPFPSPRTVCALHSVLVTSATMDGHVSAALMYPATISAEPSPLDVLCDPVYLIQPSASTVITPPARTREGAANDSLVVIWPFPPFGSTSVFSGTRIATSFGSCASPKLISTACASPLPQHIITTRRSNAEANTGRDMLGLCGSLSLPSLLLPVDPVTRRRLCVRVAFTAATRESIQICVWTVCVLLLVLSLPSNFTVAIRAW</sequence>
<gene>
    <name evidence="2" type="ORF">ECC02_006557</name>
</gene>
<dbReference type="AlphaFoldDB" id="A0A7J6Y1D4"/>
<keyword evidence="1" id="KW-0812">Transmembrane</keyword>
<feature type="transmembrane region" description="Helical" evidence="1">
    <location>
        <begin position="272"/>
        <end position="292"/>
    </location>
</feature>
<dbReference type="EMBL" id="JABDHM010000051">
    <property type="protein sequence ID" value="KAF5220489.1"/>
    <property type="molecule type" value="Genomic_DNA"/>
</dbReference>
<evidence type="ECO:0000256" key="1">
    <source>
        <dbReference type="SAM" id="Phobius"/>
    </source>
</evidence>
<comment type="caution">
    <text evidence="2">The sequence shown here is derived from an EMBL/GenBank/DDBJ whole genome shotgun (WGS) entry which is preliminary data.</text>
</comment>
<evidence type="ECO:0000313" key="3">
    <source>
        <dbReference type="Proteomes" id="UP000583944"/>
    </source>
</evidence>